<name>A0ABP1GJ54_9CHLO</name>
<feature type="compositionally biased region" description="Basic and acidic residues" evidence="1">
    <location>
        <begin position="88"/>
        <end position="136"/>
    </location>
</feature>
<organism evidence="2 3">
    <name type="scientific">Coccomyxa viridis</name>
    <dbReference type="NCBI Taxonomy" id="1274662"/>
    <lineage>
        <taxon>Eukaryota</taxon>
        <taxon>Viridiplantae</taxon>
        <taxon>Chlorophyta</taxon>
        <taxon>core chlorophytes</taxon>
        <taxon>Trebouxiophyceae</taxon>
        <taxon>Trebouxiophyceae incertae sedis</taxon>
        <taxon>Coccomyxaceae</taxon>
        <taxon>Coccomyxa</taxon>
    </lineage>
</organism>
<gene>
    <name evidence="2" type="primary">g13118</name>
    <name evidence="2" type="ORF">VP750_LOCUS11644</name>
</gene>
<feature type="compositionally biased region" description="Basic and acidic residues" evidence="1">
    <location>
        <begin position="249"/>
        <end position="258"/>
    </location>
</feature>
<keyword evidence="3" id="KW-1185">Reference proteome</keyword>
<dbReference type="PANTHER" id="PTHR34684">
    <property type="entry name" value="OS08G0192200 PROTEIN"/>
    <property type="match status" value="1"/>
</dbReference>
<evidence type="ECO:0000313" key="2">
    <source>
        <dbReference type="EMBL" id="CAL5229738.1"/>
    </source>
</evidence>
<feature type="region of interest" description="Disordered" evidence="1">
    <location>
        <begin position="73"/>
        <end position="258"/>
    </location>
</feature>
<evidence type="ECO:0000256" key="1">
    <source>
        <dbReference type="SAM" id="MobiDB-lite"/>
    </source>
</evidence>
<dbReference type="Proteomes" id="UP001497392">
    <property type="component" value="Unassembled WGS sequence"/>
</dbReference>
<proteinExistence type="predicted"/>
<dbReference type="PANTHER" id="PTHR34684:SF1">
    <property type="entry name" value="OS08G0192200 PROTEIN"/>
    <property type="match status" value="1"/>
</dbReference>
<dbReference type="EMBL" id="CAXHTA020000021">
    <property type="protein sequence ID" value="CAL5229738.1"/>
    <property type="molecule type" value="Genomic_DNA"/>
</dbReference>
<comment type="caution">
    <text evidence="2">The sequence shown here is derived from an EMBL/GenBank/DDBJ whole genome shotgun (WGS) entry which is preliminary data.</text>
</comment>
<accession>A0ABP1GJ54</accession>
<protein>
    <submittedName>
        <fullName evidence="2">G13118 protein</fullName>
    </submittedName>
</protein>
<feature type="compositionally biased region" description="Basic residues" evidence="1">
    <location>
        <begin position="219"/>
        <end position="248"/>
    </location>
</feature>
<evidence type="ECO:0000313" key="3">
    <source>
        <dbReference type="Proteomes" id="UP001497392"/>
    </source>
</evidence>
<sequence>MASRAHERAQKILGNPTEEQLAQLIMHDISAQSANVEDLGVLAYARKPVHREKPNERFLLGTIRSVAFANRKAEEDEMWNQRKHRLSAGRDERRHGGMRSDRTATHAREHNGRHHNSDRSEDSHTDAGSSEARDAADAPMSDEQLAEILSKRRIRGRGGVGSRADEAGPFLPASAAADDELREDEKNRIHARPAGPERPSWLPRSSEPSPNGSSLVERPKKKLKTEKQHKKGKKHKKDKQHKEKRRRVKEREASKETK</sequence>
<reference evidence="2 3" key="1">
    <citation type="submission" date="2024-06" db="EMBL/GenBank/DDBJ databases">
        <authorList>
            <person name="Kraege A."/>
            <person name="Thomma B."/>
        </authorList>
    </citation>
    <scope>NUCLEOTIDE SEQUENCE [LARGE SCALE GENOMIC DNA]</scope>
</reference>